<evidence type="ECO:0000313" key="3">
    <source>
        <dbReference type="Proteomes" id="UP001194746"/>
    </source>
</evidence>
<sequence>MIYELRVYTTFPGQMQNLLTKLETSMLPLWKKHGIQQVGFWTTHIGPDANELTYMLAWESLAEREQKWNTYQSDPEFIKAKENAVEQYGQTNAKIANSFLVPTRFSALQ</sequence>
<evidence type="ECO:0000313" key="2">
    <source>
        <dbReference type="EMBL" id="KAF9894348.1"/>
    </source>
</evidence>
<comment type="caution">
    <text evidence="2">The sequence shown here is derived from an EMBL/GenBank/DDBJ whole genome shotgun (WGS) entry which is preliminary data.</text>
</comment>
<dbReference type="InterPro" id="IPR011008">
    <property type="entry name" value="Dimeric_a/b-barrel"/>
</dbReference>
<name>A0AAD4CYW1_ASPNN</name>
<dbReference type="Gene3D" id="3.30.70.100">
    <property type="match status" value="1"/>
</dbReference>
<reference evidence="2" key="2">
    <citation type="submission" date="2020-02" db="EMBL/GenBank/DDBJ databases">
        <authorList>
            <person name="Gilchrist C.L.M."/>
            <person name="Chooi Y.-H."/>
        </authorList>
    </citation>
    <scope>NUCLEOTIDE SEQUENCE</scope>
    <source>
        <strain evidence="2">MST-FP2251</strain>
    </source>
</reference>
<keyword evidence="3" id="KW-1185">Reference proteome</keyword>
<dbReference type="SUPFAM" id="SSF54909">
    <property type="entry name" value="Dimeric alpha+beta barrel"/>
    <property type="match status" value="1"/>
</dbReference>
<dbReference type="EMBL" id="VCAU01000004">
    <property type="protein sequence ID" value="KAF9894348.1"/>
    <property type="molecule type" value="Genomic_DNA"/>
</dbReference>
<organism evidence="2 3">
    <name type="scientific">Aspergillus nanangensis</name>
    <dbReference type="NCBI Taxonomy" id="2582783"/>
    <lineage>
        <taxon>Eukaryota</taxon>
        <taxon>Fungi</taxon>
        <taxon>Dikarya</taxon>
        <taxon>Ascomycota</taxon>
        <taxon>Pezizomycotina</taxon>
        <taxon>Eurotiomycetes</taxon>
        <taxon>Eurotiomycetidae</taxon>
        <taxon>Eurotiales</taxon>
        <taxon>Aspergillaceae</taxon>
        <taxon>Aspergillus</taxon>
        <taxon>Aspergillus subgen. Circumdati</taxon>
    </lineage>
</organism>
<proteinExistence type="predicted"/>
<dbReference type="AlphaFoldDB" id="A0AAD4CYW1"/>
<protein>
    <recommendedName>
        <fullName evidence="1">NIPSNAP domain-containing protein</fullName>
    </recommendedName>
</protein>
<dbReference type="Proteomes" id="UP001194746">
    <property type="component" value="Unassembled WGS sequence"/>
</dbReference>
<gene>
    <name evidence="2" type="ORF">FE257_007851</name>
</gene>
<accession>A0AAD4CYW1</accession>
<feature type="domain" description="NIPSNAP" evidence="1">
    <location>
        <begin position="3"/>
        <end position="106"/>
    </location>
</feature>
<dbReference type="InterPro" id="IPR012577">
    <property type="entry name" value="NIPSNAP"/>
</dbReference>
<evidence type="ECO:0000259" key="1">
    <source>
        <dbReference type="Pfam" id="PF07978"/>
    </source>
</evidence>
<dbReference type="Pfam" id="PF07978">
    <property type="entry name" value="NIPSNAP"/>
    <property type="match status" value="1"/>
</dbReference>
<reference evidence="2" key="1">
    <citation type="journal article" date="2019" name="Beilstein J. Org. Chem.">
        <title>Nanangenines: drimane sesquiterpenoids as the dominant metabolite cohort of a novel Australian fungus, Aspergillus nanangensis.</title>
        <authorList>
            <person name="Lacey H.J."/>
            <person name="Gilchrist C.L.M."/>
            <person name="Crombie A."/>
            <person name="Kalaitzis J.A."/>
            <person name="Vuong D."/>
            <person name="Rutledge P.J."/>
            <person name="Turner P."/>
            <person name="Pitt J.I."/>
            <person name="Lacey E."/>
            <person name="Chooi Y.H."/>
            <person name="Piggott A.M."/>
        </authorList>
    </citation>
    <scope>NUCLEOTIDE SEQUENCE</scope>
    <source>
        <strain evidence="2">MST-FP2251</strain>
    </source>
</reference>